<keyword evidence="3" id="KW-1185">Reference proteome</keyword>
<name>A0AAV6G3P4_9TELE</name>
<reference evidence="2" key="1">
    <citation type="submission" date="2020-10" db="EMBL/GenBank/DDBJ databases">
        <title>Chromosome-scale genome assembly of the Allis shad, Alosa alosa.</title>
        <authorList>
            <person name="Margot Z."/>
            <person name="Christophe K."/>
            <person name="Cabau C."/>
            <person name="Louis A."/>
            <person name="Berthelot C."/>
            <person name="Parey E."/>
            <person name="Roest Crollius H."/>
            <person name="Montfort J."/>
            <person name="Robinson-Rechavi M."/>
            <person name="Bucao C."/>
            <person name="Bouchez O."/>
            <person name="Gislard M."/>
            <person name="Lluch J."/>
            <person name="Milhes M."/>
            <person name="Lampietro C."/>
            <person name="Lopez Roques C."/>
            <person name="Donnadieu C."/>
            <person name="Braasch I."/>
            <person name="Desvignes T."/>
            <person name="Postlethwait J."/>
            <person name="Bobe J."/>
            <person name="Guiguen Y."/>
        </authorList>
    </citation>
    <scope>NUCLEOTIDE SEQUENCE</scope>
    <source>
        <strain evidence="2">M-15738</strain>
        <tissue evidence="2">Blood</tissue>
    </source>
</reference>
<evidence type="ECO:0000313" key="2">
    <source>
        <dbReference type="EMBL" id="KAG5269565.1"/>
    </source>
</evidence>
<proteinExistence type="predicted"/>
<dbReference type="EMBL" id="JADWDJ010000015">
    <property type="protein sequence ID" value="KAG5269565.1"/>
    <property type="molecule type" value="Genomic_DNA"/>
</dbReference>
<comment type="caution">
    <text evidence="2">The sequence shown here is derived from an EMBL/GenBank/DDBJ whole genome shotgun (WGS) entry which is preliminary data.</text>
</comment>
<gene>
    <name evidence="2" type="ORF">AALO_G00203460</name>
</gene>
<evidence type="ECO:0000256" key="1">
    <source>
        <dbReference type="SAM" id="MobiDB-lite"/>
    </source>
</evidence>
<organism evidence="2 3">
    <name type="scientific">Alosa alosa</name>
    <name type="common">allis shad</name>
    <dbReference type="NCBI Taxonomy" id="278164"/>
    <lineage>
        <taxon>Eukaryota</taxon>
        <taxon>Metazoa</taxon>
        <taxon>Chordata</taxon>
        <taxon>Craniata</taxon>
        <taxon>Vertebrata</taxon>
        <taxon>Euteleostomi</taxon>
        <taxon>Actinopterygii</taxon>
        <taxon>Neopterygii</taxon>
        <taxon>Teleostei</taxon>
        <taxon>Clupei</taxon>
        <taxon>Clupeiformes</taxon>
        <taxon>Clupeoidei</taxon>
        <taxon>Clupeidae</taxon>
        <taxon>Alosa</taxon>
    </lineage>
</organism>
<sequence>MTQQEPRTDQTMTENSMEYPLNSRDTNLPIQKRFSIHSGRRPPSPAPSMVSMRSDNSMGGRRPPSPAPSMVSMRRDNSMGYPPNLRERMILKKDISQSFMRGKKNGRLVLPP</sequence>
<feature type="region of interest" description="Disordered" evidence="1">
    <location>
        <begin position="1"/>
        <end position="85"/>
    </location>
</feature>
<evidence type="ECO:0000313" key="3">
    <source>
        <dbReference type="Proteomes" id="UP000823561"/>
    </source>
</evidence>
<protein>
    <submittedName>
        <fullName evidence="2">Uncharacterized protein</fullName>
    </submittedName>
</protein>
<feature type="compositionally biased region" description="Polar residues" evidence="1">
    <location>
        <begin position="1"/>
        <end position="16"/>
    </location>
</feature>
<accession>A0AAV6G3P4</accession>
<dbReference type="Proteomes" id="UP000823561">
    <property type="component" value="Chromosome 15"/>
</dbReference>
<dbReference type="AlphaFoldDB" id="A0AAV6G3P4"/>